<accession>A0AAE0ZQY7</accession>
<organism evidence="1 2">
    <name type="scientific">Elysia crispata</name>
    <name type="common">lettuce slug</name>
    <dbReference type="NCBI Taxonomy" id="231223"/>
    <lineage>
        <taxon>Eukaryota</taxon>
        <taxon>Metazoa</taxon>
        <taxon>Spiralia</taxon>
        <taxon>Lophotrochozoa</taxon>
        <taxon>Mollusca</taxon>
        <taxon>Gastropoda</taxon>
        <taxon>Heterobranchia</taxon>
        <taxon>Euthyneura</taxon>
        <taxon>Panpulmonata</taxon>
        <taxon>Sacoglossa</taxon>
        <taxon>Placobranchoidea</taxon>
        <taxon>Plakobranchidae</taxon>
        <taxon>Elysia</taxon>
    </lineage>
</organism>
<dbReference type="EMBL" id="JAWDGP010003472">
    <property type="protein sequence ID" value="KAK3773963.1"/>
    <property type="molecule type" value="Genomic_DNA"/>
</dbReference>
<dbReference type="Proteomes" id="UP001283361">
    <property type="component" value="Unassembled WGS sequence"/>
</dbReference>
<keyword evidence="2" id="KW-1185">Reference proteome</keyword>
<reference evidence="1" key="1">
    <citation type="journal article" date="2023" name="G3 (Bethesda)">
        <title>A reference genome for the long-term kleptoplast-retaining sea slug Elysia crispata morphotype clarki.</title>
        <authorList>
            <person name="Eastman K.E."/>
            <person name="Pendleton A.L."/>
            <person name="Shaikh M.A."/>
            <person name="Suttiyut T."/>
            <person name="Ogas R."/>
            <person name="Tomko P."/>
            <person name="Gavelis G."/>
            <person name="Widhalm J.R."/>
            <person name="Wisecaver J.H."/>
        </authorList>
    </citation>
    <scope>NUCLEOTIDE SEQUENCE</scope>
    <source>
        <strain evidence="1">ECLA1</strain>
    </source>
</reference>
<protein>
    <submittedName>
        <fullName evidence="1">Uncharacterized protein</fullName>
    </submittedName>
</protein>
<dbReference type="AlphaFoldDB" id="A0AAE0ZQY7"/>
<name>A0AAE0ZQY7_9GAST</name>
<sequence length="72" mass="8743">MLTRVFAISIQERNELRFLSRVTENCIFLRRSSCYSRSTLHKCTRAPPLRRQFLETAFRLADEQNRYGREFR</sequence>
<proteinExistence type="predicted"/>
<gene>
    <name evidence="1" type="ORF">RRG08_059611</name>
</gene>
<evidence type="ECO:0000313" key="2">
    <source>
        <dbReference type="Proteomes" id="UP001283361"/>
    </source>
</evidence>
<comment type="caution">
    <text evidence="1">The sequence shown here is derived from an EMBL/GenBank/DDBJ whole genome shotgun (WGS) entry which is preliminary data.</text>
</comment>
<evidence type="ECO:0000313" key="1">
    <source>
        <dbReference type="EMBL" id="KAK3773963.1"/>
    </source>
</evidence>